<keyword evidence="8 10" id="KW-0067">ATP-binding</keyword>
<dbReference type="SUPFAM" id="SSF52540">
    <property type="entry name" value="P-loop containing nucleoside triphosphate hydrolases"/>
    <property type="match status" value="2"/>
</dbReference>
<dbReference type="Pfam" id="PF04313">
    <property type="entry name" value="HSDR_N"/>
    <property type="match status" value="1"/>
</dbReference>
<dbReference type="InterPro" id="IPR021810">
    <property type="entry name" value="T1RH-like_C"/>
</dbReference>
<dbReference type="InterPro" id="IPR051268">
    <property type="entry name" value="Type-I_R_enzyme_R_subunit"/>
</dbReference>
<evidence type="ECO:0000256" key="5">
    <source>
        <dbReference type="ARBA" id="ARBA00022747"/>
    </source>
</evidence>
<reference evidence="13 14" key="1">
    <citation type="submission" date="2023-07" db="EMBL/GenBank/DDBJ databases">
        <title>Genomic Encyclopedia of Type Strains, Phase IV (KMG-IV): sequencing the most valuable type-strain genomes for metagenomic binning, comparative biology and taxonomic classification.</title>
        <authorList>
            <person name="Goeker M."/>
        </authorList>
    </citation>
    <scope>NUCLEOTIDE SEQUENCE [LARGE SCALE GENOMIC DNA]</scope>
    <source>
        <strain evidence="13 14">NIO-1023</strain>
    </source>
</reference>
<feature type="domain" description="Helicase ATP-binding" evidence="12">
    <location>
        <begin position="289"/>
        <end position="455"/>
    </location>
</feature>
<evidence type="ECO:0000256" key="2">
    <source>
        <dbReference type="ARBA" id="ARBA00008598"/>
    </source>
</evidence>
<evidence type="ECO:0000256" key="4">
    <source>
        <dbReference type="ARBA" id="ARBA00022741"/>
    </source>
</evidence>
<comment type="caution">
    <text evidence="13">The sequence shown here is derived from an EMBL/GenBank/DDBJ whole genome shotgun (WGS) entry which is preliminary data.</text>
</comment>
<dbReference type="Pfam" id="PF11867">
    <property type="entry name" value="T1RH-like_C"/>
    <property type="match status" value="1"/>
</dbReference>
<dbReference type="InterPro" id="IPR014001">
    <property type="entry name" value="Helicase_ATP-bd"/>
</dbReference>
<dbReference type="CDD" id="cd22332">
    <property type="entry name" value="HsdR_N"/>
    <property type="match status" value="1"/>
</dbReference>
<dbReference type="InterPro" id="IPR004473">
    <property type="entry name" value="Restrct_endonuc_typeI_HsdR"/>
</dbReference>
<dbReference type="Pfam" id="PF18766">
    <property type="entry name" value="SWI2_SNF2"/>
    <property type="match status" value="1"/>
</dbReference>
<dbReference type="Pfam" id="PF22679">
    <property type="entry name" value="T1R_D3-like"/>
    <property type="match status" value="1"/>
</dbReference>
<keyword evidence="6" id="KW-0255">Endonuclease</keyword>
<evidence type="ECO:0000313" key="13">
    <source>
        <dbReference type="EMBL" id="MDP9764466.1"/>
    </source>
</evidence>
<evidence type="ECO:0000256" key="9">
    <source>
        <dbReference type="ARBA" id="ARBA00023125"/>
    </source>
</evidence>
<comment type="catalytic activity">
    <reaction evidence="1 10">
        <text>Endonucleolytic cleavage of DNA to give random double-stranded fragments with terminal 5'-phosphates, ATP is simultaneously hydrolyzed.</text>
        <dbReference type="EC" id="3.1.21.3"/>
    </reaction>
</comment>
<keyword evidence="7 10" id="KW-0378">Hydrolase</keyword>
<keyword evidence="9 10" id="KW-0238">DNA-binding</keyword>
<dbReference type="Proteomes" id="UP001232163">
    <property type="component" value="Unassembled WGS sequence"/>
</dbReference>
<evidence type="ECO:0000256" key="10">
    <source>
        <dbReference type="RuleBase" id="RU364115"/>
    </source>
</evidence>
<evidence type="ECO:0000256" key="7">
    <source>
        <dbReference type="ARBA" id="ARBA00022801"/>
    </source>
</evidence>
<dbReference type="CDD" id="cd18800">
    <property type="entry name" value="SF2_C_EcoR124I-like"/>
    <property type="match status" value="1"/>
</dbReference>
<dbReference type="EMBL" id="JAURUR010000004">
    <property type="protein sequence ID" value="MDP9764466.1"/>
    <property type="molecule type" value="Genomic_DNA"/>
</dbReference>
<protein>
    <recommendedName>
        <fullName evidence="10">Type I restriction enzyme endonuclease subunit</fullName>
        <shortName evidence="10">R protein</shortName>
        <ecNumber evidence="10">3.1.21.3</ecNumber>
    </recommendedName>
</protein>
<evidence type="ECO:0000259" key="12">
    <source>
        <dbReference type="PROSITE" id="PS51192"/>
    </source>
</evidence>
<evidence type="ECO:0000256" key="1">
    <source>
        <dbReference type="ARBA" id="ARBA00000851"/>
    </source>
</evidence>
<gene>
    <name evidence="13" type="ORF">QO006_001891</name>
</gene>
<proteinExistence type="inferred from homology"/>
<dbReference type="EC" id="3.1.21.3" evidence="10"/>
<keyword evidence="5 10" id="KW-0680">Restriction system</keyword>
<evidence type="ECO:0000313" key="14">
    <source>
        <dbReference type="Proteomes" id="UP001232163"/>
    </source>
</evidence>
<dbReference type="PANTHER" id="PTHR30195">
    <property type="entry name" value="TYPE I SITE-SPECIFIC DEOXYRIBONUCLEASE PROTEIN SUBUNIT M AND R"/>
    <property type="match status" value="1"/>
</dbReference>
<dbReference type="GO" id="GO:0009035">
    <property type="term" value="F:type I site-specific deoxyribonuclease activity"/>
    <property type="evidence" value="ECO:0007669"/>
    <property type="project" value="UniProtKB-EC"/>
</dbReference>
<dbReference type="InterPro" id="IPR040980">
    <property type="entry name" value="SWI2_SNF2"/>
</dbReference>
<dbReference type="CDD" id="cd18030">
    <property type="entry name" value="DEXHc_RE_I_HsdR"/>
    <property type="match status" value="1"/>
</dbReference>
<comment type="function">
    <text evidence="10">Subunit R is required for both nuclease and ATPase activities, but not for modification.</text>
</comment>
<sequence length="1050" mass="118450">MTAALLEYGEEKLVEYPAMRLLGQLGWETFDAMAFKPGEGAPYGRESFSDVVLGGELLEALKAINPHLPEVALRDAAAQVAASRPNMQPVMANREVYGLLKEGVTVSYNDSEGEQQTERVKLIDWDNAENNRFLAVNQLWMVSPDGLYTRRPDIIGFVNGLPLVLIELKATHKNVKDAFDDNLRDYRDTLPGLFEQNAILVASNGHEAKVGSLTAGWEHFSDWKKVEHEDEPKRPGLETLLRGVMDKRRLLDLVENFTLFSEIESGLAKIVAMNHQYLGVNNALEALKHSKQNGGRLGVFWHTQGSGKSYSMVFFSQKVLRKVPGNWSFLVVTDRDELDGQIYKTFARAGAVHEPEEAVRAGSGAHLRELLGQDHRYLFTLIQKFRTEKGETYPTISQRDDIIVMTDEAHRSQYDIFAGNMRSALPHAAFIGFTGTPLMASGEEKTREVFGDYVSIYNFSDAVDDGATVPLYYENRIPELQLTNEDFQGEMEEVLDEHSVDEEGEKEVQRRFGRQYQLIVRPDRLDTIASDLVGHFLGRGQFGKGMVVSIDKATAVRMYDRVRARWQDEIVKVEAELLSASGDERDRLLARLELLKTTDMAVVVSQGQNEIDDFKKLGLDITTHRKRMVSENLEEKFKDASDPLRLVFVCAMWMTGFDAPSVSTIYLDKPMRNHTLMQTIARANRVWEQKVSGLIVDYIGVFRDLEKALAIYGGAKAGGAGPVQPKAELLVFLKEQAAVMRAFLKEQGIDADAVLAAQDFDLMQALADTKDALLKTDTVRNKFIKQATLIDRLYRAVLPDPLAQPYTREWALYQALVRELQKENGDGPVDVEGVMASVEHLMDESVKTYRYAIPQDAQKLDLSKIDFEKLSQKFAGSPHKFTEADKLKRALNARVTELTRLNKTRTNFAEQLQRMIDEYNQGAASIETLYANLIEFGQSLDAEGQRAAREGLSEEELAIFDLVMKPGGPTSRKDEKAIKAMARHLVEKLKENVLVLDWRKKQQTQARVRKAIREELRALGTENGELQELVQSLYAHIHDAYPDRNRSVYA</sequence>
<dbReference type="SMART" id="SM00487">
    <property type="entry name" value="DEXDc"/>
    <property type="match status" value="1"/>
</dbReference>
<comment type="similarity">
    <text evidence="2 10">Belongs to the HsdR family.</text>
</comment>
<dbReference type="InterPro" id="IPR055180">
    <property type="entry name" value="HsdR_RecA-like_helicase_dom_2"/>
</dbReference>
<evidence type="ECO:0000256" key="11">
    <source>
        <dbReference type="SAM" id="Coils"/>
    </source>
</evidence>
<keyword evidence="3" id="KW-0540">Nuclease</keyword>
<dbReference type="Gene3D" id="3.90.1570.50">
    <property type="match status" value="1"/>
</dbReference>
<keyword evidence="14" id="KW-1185">Reference proteome</keyword>
<dbReference type="InterPro" id="IPR007409">
    <property type="entry name" value="Restrct_endonuc_type1_HsdR_N"/>
</dbReference>
<accession>A0ABT9MD74</accession>
<keyword evidence="11" id="KW-0175">Coiled coil</keyword>
<evidence type="ECO:0000256" key="3">
    <source>
        <dbReference type="ARBA" id="ARBA00022722"/>
    </source>
</evidence>
<dbReference type="RefSeq" id="WP_307466005.1">
    <property type="nucleotide sequence ID" value="NZ_JAURUR010000004.1"/>
</dbReference>
<evidence type="ECO:0000256" key="6">
    <source>
        <dbReference type="ARBA" id="ARBA00022759"/>
    </source>
</evidence>
<dbReference type="Gene3D" id="3.40.50.300">
    <property type="entry name" value="P-loop containing nucleotide triphosphate hydrolases"/>
    <property type="match status" value="2"/>
</dbReference>
<comment type="subunit">
    <text evidence="10">The type I restriction/modification system is composed of three polypeptides R, M and S.</text>
</comment>
<keyword evidence="4 10" id="KW-0547">Nucleotide-binding</keyword>
<organism evidence="13 14">
    <name type="scientific">Deinococcus enclensis</name>
    <dbReference type="NCBI Taxonomy" id="1049582"/>
    <lineage>
        <taxon>Bacteria</taxon>
        <taxon>Thermotogati</taxon>
        <taxon>Deinococcota</taxon>
        <taxon>Deinococci</taxon>
        <taxon>Deinococcales</taxon>
        <taxon>Deinococcaceae</taxon>
        <taxon>Deinococcus</taxon>
    </lineage>
</organism>
<dbReference type="PANTHER" id="PTHR30195:SF15">
    <property type="entry name" value="TYPE I RESTRICTION ENZYME HINDI ENDONUCLEASE SUBUNIT"/>
    <property type="match status" value="1"/>
</dbReference>
<evidence type="ECO:0000256" key="8">
    <source>
        <dbReference type="ARBA" id="ARBA00022840"/>
    </source>
</evidence>
<feature type="coiled-coil region" evidence="11">
    <location>
        <begin position="898"/>
        <end position="929"/>
    </location>
</feature>
<dbReference type="PROSITE" id="PS51192">
    <property type="entry name" value="HELICASE_ATP_BIND_1"/>
    <property type="match status" value="1"/>
</dbReference>
<dbReference type="NCBIfam" id="TIGR00348">
    <property type="entry name" value="hsdR"/>
    <property type="match status" value="1"/>
</dbReference>
<name>A0ABT9MD74_9DEIO</name>
<dbReference type="InterPro" id="IPR027417">
    <property type="entry name" value="P-loop_NTPase"/>
</dbReference>